<sequence>MLVARPIPYQNVALTDNVCVTVKRLDLVHPHISGNKFFKLQYNLQAAQAQGKTLLISFGGAYSNHIHALAHAAHECGLDSLGIIRGQELADKPLNPTLQDACNLGMQLQFVSREQYRQKHTPEFLNALQQRYPQAYIIPEGGSNLAAVVGCEAILSAYDRQNFDVIVCAVGTGGTVAGIINASEPTQRIVGFAALKSEHLSHTITPWVTQNNWEILSENVFDGYGKFNAVLLDFIHDMQQQNLPLEPIYTAKALYRLRDDLLTGRLSQQQRILFIHTGGLQAMRENLH</sequence>
<comment type="similarity">
    <text evidence="2">Belongs to the ACC deaminase/D-cysteine desulfhydrase family.</text>
</comment>
<evidence type="ECO:0000256" key="1">
    <source>
        <dbReference type="ARBA" id="ARBA00001933"/>
    </source>
</evidence>
<reference evidence="5" key="2">
    <citation type="journal article" date="2022" name="Res Sq">
        <title>Evolution of multicellular longitudinally dividing oral cavity symbionts (Neisseriaceae).</title>
        <authorList>
            <person name="Nyongesa S."/>
            <person name="Weber P."/>
            <person name="Bernet E."/>
            <person name="Pullido F."/>
            <person name="Nieckarz M."/>
            <person name="Delaby M."/>
            <person name="Nieves C."/>
            <person name="Viehboeck T."/>
            <person name="Krause N."/>
            <person name="Rivera-Millot A."/>
            <person name="Nakamura A."/>
            <person name="Vischer N."/>
            <person name="VanNieuwenhze M."/>
            <person name="Brun Y."/>
            <person name="Cava F."/>
            <person name="Bulgheresi S."/>
            <person name="Veyrier F."/>
        </authorList>
    </citation>
    <scope>NUCLEOTIDE SEQUENCE</scope>
    <source>
        <strain evidence="5">SAG 1488-6</strain>
    </source>
</reference>
<keyword evidence="3" id="KW-0663">Pyridoxal phosphate</keyword>
<evidence type="ECO:0000313" key="6">
    <source>
        <dbReference type="Proteomes" id="UP000832034"/>
    </source>
</evidence>
<comment type="cofactor">
    <cofactor evidence="1">
        <name>pyridoxal 5'-phosphate</name>
        <dbReference type="ChEBI" id="CHEBI:597326"/>
    </cofactor>
</comment>
<evidence type="ECO:0000313" key="5">
    <source>
        <dbReference type="EMBL" id="UOO92491.1"/>
    </source>
</evidence>
<dbReference type="InterPro" id="IPR027278">
    <property type="entry name" value="ACCD_DCysDesulf"/>
</dbReference>
<name>A0ABY4E9R4_VITST</name>
<protein>
    <submittedName>
        <fullName evidence="5">Pyridoxal-phosphate dependent enzyme</fullName>
    </submittedName>
</protein>
<dbReference type="RefSeq" id="WP_019959187.1">
    <property type="nucleotide sequence ID" value="NZ_CP091512.1"/>
</dbReference>
<dbReference type="PANTHER" id="PTHR43780">
    <property type="entry name" value="1-AMINOCYCLOPROPANE-1-CARBOXYLATE DEAMINASE-RELATED"/>
    <property type="match status" value="1"/>
</dbReference>
<keyword evidence="6" id="KW-1185">Reference proteome</keyword>
<organism evidence="5 6">
    <name type="scientific">Vitreoscilla stercoraria</name>
    <dbReference type="NCBI Taxonomy" id="61"/>
    <lineage>
        <taxon>Bacteria</taxon>
        <taxon>Pseudomonadati</taxon>
        <taxon>Pseudomonadota</taxon>
        <taxon>Betaproteobacteria</taxon>
        <taxon>Neisseriales</taxon>
        <taxon>Neisseriaceae</taxon>
        <taxon>Vitreoscilla</taxon>
    </lineage>
</organism>
<gene>
    <name evidence="5" type="ORF">LVJ81_00085</name>
</gene>
<dbReference type="PIRSF" id="PIRSF006278">
    <property type="entry name" value="ACCD_DCysDesulf"/>
    <property type="match status" value="1"/>
</dbReference>
<dbReference type="PANTHER" id="PTHR43780:SF2">
    <property type="entry name" value="1-AMINOCYCLOPROPANE-1-CARBOXYLATE DEAMINASE-RELATED"/>
    <property type="match status" value="1"/>
</dbReference>
<reference evidence="5" key="1">
    <citation type="submission" date="2021-12" db="EMBL/GenBank/DDBJ databases">
        <authorList>
            <person name="Veyrier F.J."/>
        </authorList>
    </citation>
    <scope>NUCLEOTIDE SEQUENCE</scope>
    <source>
        <strain evidence="5">SAG 1488-6</strain>
    </source>
</reference>
<evidence type="ECO:0000259" key="4">
    <source>
        <dbReference type="Pfam" id="PF00291"/>
    </source>
</evidence>
<dbReference type="Proteomes" id="UP000832034">
    <property type="component" value="Chromosome"/>
</dbReference>
<accession>A0ABY4E9R4</accession>
<dbReference type="SUPFAM" id="SSF53686">
    <property type="entry name" value="Tryptophan synthase beta subunit-like PLP-dependent enzymes"/>
    <property type="match status" value="1"/>
</dbReference>
<proteinExistence type="inferred from homology"/>
<evidence type="ECO:0000256" key="3">
    <source>
        <dbReference type="ARBA" id="ARBA00022898"/>
    </source>
</evidence>
<evidence type="ECO:0000256" key="2">
    <source>
        <dbReference type="ARBA" id="ARBA00008639"/>
    </source>
</evidence>
<dbReference type="Pfam" id="PF00291">
    <property type="entry name" value="PALP"/>
    <property type="match status" value="1"/>
</dbReference>
<dbReference type="InterPro" id="IPR036052">
    <property type="entry name" value="TrpB-like_PALP_sf"/>
</dbReference>
<dbReference type="InterPro" id="IPR001926">
    <property type="entry name" value="TrpB-like_PALP"/>
</dbReference>
<dbReference type="EMBL" id="CP091512">
    <property type="protein sequence ID" value="UOO92491.1"/>
    <property type="molecule type" value="Genomic_DNA"/>
</dbReference>
<dbReference type="Gene3D" id="3.40.50.1100">
    <property type="match status" value="2"/>
</dbReference>
<feature type="domain" description="Tryptophan synthase beta chain-like PALP" evidence="4">
    <location>
        <begin position="20"/>
        <end position="278"/>
    </location>
</feature>